<keyword evidence="1" id="KW-0732">Signal</keyword>
<dbReference type="Proteomes" id="UP000717328">
    <property type="component" value="Unassembled WGS sequence"/>
</dbReference>
<dbReference type="InterPro" id="IPR021109">
    <property type="entry name" value="Peptidase_aspartic_dom_sf"/>
</dbReference>
<dbReference type="SUPFAM" id="SSF50630">
    <property type="entry name" value="Acid proteases"/>
    <property type="match status" value="1"/>
</dbReference>
<comment type="caution">
    <text evidence="2">The sequence shown here is derived from an EMBL/GenBank/DDBJ whole genome shotgun (WGS) entry which is preliminary data.</text>
</comment>
<feature type="signal peptide" evidence="1">
    <location>
        <begin position="1"/>
        <end position="17"/>
    </location>
</feature>
<reference evidence="2" key="1">
    <citation type="submission" date="2021-02" db="EMBL/GenBank/DDBJ databases">
        <authorList>
            <person name="Nieuwenhuis M."/>
            <person name="Van De Peppel L.J.J."/>
        </authorList>
    </citation>
    <scope>NUCLEOTIDE SEQUENCE</scope>
    <source>
        <strain evidence="2">D49</strain>
    </source>
</reference>
<evidence type="ECO:0000313" key="2">
    <source>
        <dbReference type="EMBL" id="KAG5636924.1"/>
    </source>
</evidence>
<dbReference type="EMBL" id="JABCKI010005877">
    <property type="protein sequence ID" value="KAG5636924.1"/>
    <property type="molecule type" value="Genomic_DNA"/>
</dbReference>
<feature type="chain" id="PRO_5040428593" evidence="1">
    <location>
        <begin position="18"/>
        <end position="134"/>
    </location>
</feature>
<gene>
    <name evidence="2" type="ORF">H0H81_006357</name>
</gene>
<dbReference type="OrthoDB" id="3057456at2759"/>
<evidence type="ECO:0000256" key="1">
    <source>
        <dbReference type="SAM" id="SignalP"/>
    </source>
</evidence>
<protein>
    <submittedName>
        <fullName evidence="2">Uncharacterized protein</fullName>
    </submittedName>
</protein>
<evidence type="ECO:0000313" key="3">
    <source>
        <dbReference type="Proteomes" id="UP000717328"/>
    </source>
</evidence>
<reference evidence="2" key="2">
    <citation type="submission" date="2021-10" db="EMBL/GenBank/DDBJ databases">
        <title>Phylogenomics reveals ancestral predisposition of the termite-cultivated fungus Termitomyces towards a domesticated lifestyle.</title>
        <authorList>
            <person name="Auxier B."/>
            <person name="Grum-Grzhimaylo A."/>
            <person name="Cardenas M.E."/>
            <person name="Lodge J.D."/>
            <person name="Laessoe T."/>
            <person name="Pedersen O."/>
            <person name="Smith M.E."/>
            <person name="Kuyper T.W."/>
            <person name="Franco-Molano E.A."/>
            <person name="Baroni T.J."/>
            <person name="Aanen D.K."/>
        </authorList>
    </citation>
    <scope>NUCLEOTIDE SEQUENCE</scope>
    <source>
        <strain evidence="2">D49</strain>
    </source>
</reference>
<organism evidence="2 3">
    <name type="scientific">Sphagnurus paluster</name>
    <dbReference type="NCBI Taxonomy" id="117069"/>
    <lineage>
        <taxon>Eukaryota</taxon>
        <taxon>Fungi</taxon>
        <taxon>Dikarya</taxon>
        <taxon>Basidiomycota</taxon>
        <taxon>Agaricomycotina</taxon>
        <taxon>Agaricomycetes</taxon>
        <taxon>Agaricomycetidae</taxon>
        <taxon>Agaricales</taxon>
        <taxon>Tricholomatineae</taxon>
        <taxon>Lyophyllaceae</taxon>
        <taxon>Sphagnurus</taxon>
    </lineage>
</organism>
<keyword evidence="3" id="KW-1185">Reference proteome</keyword>
<sequence length="134" mass="14035">MFPASFLSALLLALAVAGNPVVIRDSPVTLPLARNLNFTGTKSLLRHDQTRARMLFQRAAAISSDQFGAEGIINEPITNNVVSYTASIGVGTPPTTCTEYTDTVTITPKLVIKAQSIGVASSVTEITSPVSSAT</sequence>
<accession>A0A9P7FRD0</accession>
<dbReference type="AlphaFoldDB" id="A0A9P7FRD0"/>
<proteinExistence type="predicted"/>
<name>A0A9P7FRD0_9AGAR</name>